<evidence type="ECO:0000256" key="2">
    <source>
        <dbReference type="ARBA" id="ARBA00022737"/>
    </source>
</evidence>
<dbReference type="InterPro" id="IPR002885">
    <property type="entry name" value="PPR_rpt"/>
</dbReference>
<evidence type="ECO:0000313" key="5">
    <source>
        <dbReference type="Proteomes" id="UP000230069"/>
    </source>
</evidence>
<dbReference type="OrthoDB" id="185373at2759"/>
<organism evidence="4 5">
    <name type="scientific">Aquilegia coerulea</name>
    <name type="common">Rocky mountain columbine</name>
    <dbReference type="NCBI Taxonomy" id="218851"/>
    <lineage>
        <taxon>Eukaryota</taxon>
        <taxon>Viridiplantae</taxon>
        <taxon>Streptophyta</taxon>
        <taxon>Embryophyta</taxon>
        <taxon>Tracheophyta</taxon>
        <taxon>Spermatophyta</taxon>
        <taxon>Magnoliopsida</taxon>
        <taxon>Ranunculales</taxon>
        <taxon>Ranunculaceae</taxon>
        <taxon>Thalictroideae</taxon>
        <taxon>Aquilegia</taxon>
    </lineage>
</organism>
<dbReference type="InParanoid" id="A0A2G5D7L7"/>
<evidence type="ECO:0000256" key="3">
    <source>
        <dbReference type="PROSITE-ProRule" id="PRU00708"/>
    </source>
</evidence>
<sequence length="618" mass="69572">MFKTSMSSTHITLVKGTNGLYHYKGCPQCYHLHKLNINVYNGRETTSLFIVNGLNNVPIVEQVSNGDGIRRPRISAEQSVSWSARIKEDTVMIAGLETGMVCEEEEDDIFIQKKEGGVGILSNAQELPPWGYVENESGNDIESIEDDFHVDFKDLDCTLNPKLHFLEERDEEILSNRILELSRSNKVRSALELYMSMEASCLQPSPHACNSLLSCLLRNGFLNDALRVFQTMKKEMTSGHTYSLILKAVAKARGCDTALKMFMELERKGTLVSIFDAITYNTMISVCAKVNNWVQAERMWKSLKDNGHRATPVTYDLLVSTFVRCGQSELAFDAYSEMVQNGLKPSGDMMQALISACAKEGKWGVAHSVFQSMLESGLNPNIVAYNALINSIGKAGEVELCFKVFGLMKSSGHTPDAYTWNALLGALNRGNRHMDTLRLFESIKRKKTIHLNAHLYNAALLSCQRLGSWDRSLQILWQMEASDIPVSAESYNLVLGACEAARKPKVSLQVYEQMVHKKCIPDTFTYLSLIRACSWGSLWPEVKEILDHVPPDVSLYNAVIHGMCLRGNISLAKKMYMKMSEIGLKPDGKTRALMIQNLRRYSITKKNRHPSHRYHHYA</sequence>
<dbReference type="Pfam" id="PF13041">
    <property type="entry name" value="PPR_2"/>
    <property type="match status" value="4"/>
</dbReference>
<dbReference type="InterPro" id="IPR011990">
    <property type="entry name" value="TPR-like_helical_dom_sf"/>
</dbReference>
<reference evidence="4 5" key="1">
    <citation type="submission" date="2017-09" db="EMBL/GenBank/DDBJ databases">
        <title>WGS assembly of Aquilegia coerulea Goldsmith.</title>
        <authorList>
            <person name="Hodges S."/>
            <person name="Kramer E."/>
            <person name="Nordborg M."/>
            <person name="Tomkins J."/>
            <person name="Borevitz J."/>
            <person name="Derieg N."/>
            <person name="Yan J."/>
            <person name="Mihaltcheva S."/>
            <person name="Hayes R.D."/>
            <person name="Rokhsar D."/>
        </authorList>
    </citation>
    <scope>NUCLEOTIDE SEQUENCE [LARGE SCALE GENOMIC DNA]</scope>
    <source>
        <strain evidence="5">cv. Goldsmith</strain>
    </source>
</reference>
<feature type="repeat" description="PPR" evidence="3">
    <location>
        <begin position="346"/>
        <end position="380"/>
    </location>
</feature>
<feature type="repeat" description="PPR" evidence="3">
    <location>
        <begin position="311"/>
        <end position="345"/>
    </location>
</feature>
<evidence type="ECO:0000256" key="1">
    <source>
        <dbReference type="ARBA" id="ARBA00007626"/>
    </source>
</evidence>
<keyword evidence="2" id="KW-0677">Repeat</keyword>
<dbReference type="Pfam" id="PF01535">
    <property type="entry name" value="PPR"/>
    <property type="match status" value="3"/>
</dbReference>
<dbReference type="Gene3D" id="1.25.40.10">
    <property type="entry name" value="Tetratricopeptide repeat domain"/>
    <property type="match status" value="5"/>
</dbReference>
<dbReference type="AlphaFoldDB" id="A0A2G5D7L7"/>
<gene>
    <name evidence="4" type="ORF">AQUCO_02600140v1</name>
</gene>
<keyword evidence="5" id="KW-1185">Reference proteome</keyword>
<feature type="repeat" description="PPR" evidence="3">
    <location>
        <begin position="487"/>
        <end position="521"/>
    </location>
</feature>
<feature type="repeat" description="PPR" evidence="3">
    <location>
        <begin position="552"/>
        <end position="586"/>
    </location>
</feature>
<feature type="repeat" description="PPR" evidence="3">
    <location>
        <begin position="205"/>
        <end position="235"/>
    </location>
</feature>
<evidence type="ECO:0008006" key="6">
    <source>
        <dbReference type="Google" id="ProtNLM"/>
    </source>
</evidence>
<dbReference type="FunCoup" id="A0A2G5D7L7">
    <property type="interactions" value="1978"/>
</dbReference>
<name>A0A2G5D7L7_AQUCA</name>
<dbReference type="EMBL" id="KZ305043">
    <property type="protein sequence ID" value="PIA39482.1"/>
    <property type="molecule type" value="Genomic_DNA"/>
</dbReference>
<protein>
    <recommendedName>
        <fullName evidence="6">Pentacotripeptide-repeat region of PRORP domain-containing protein</fullName>
    </recommendedName>
</protein>
<dbReference type="STRING" id="218851.A0A2G5D7L7"/>
<dbReference type="PROSITE" id="PS51375">
    <property type="entry name" value="PPR"/>
    <property type="match status" value="7"/>
</dbReference>
<dbReference type="PANTHER" id="PTHR47447:SF24">
    <property type="entry name" value="PENTATRICOPEPTIDE REPEAT-CONTAINING PROTEIN"/>
    <property type="match status" value="1"/>
</dbReference>
<dbReference type="NCBIfam" id="TIGR00756">
    <property type="entry name" value="PPR"/>
    <property type="match status" value="7"/>
</dbReference>
<comment type="similarity">
    <text evidence="1">Belongs to the PPR family. P subfamily.</text>
</comment>
<accession>A0A2G5D7L7</accession>
<proteinExistence type="inferred from homology"/>
<feature type="repeat" description="PPR" evidence="3">
    <location>
        <begin position="381"/>
        <end position="415"/>
    </location>
</feature>
<dbReference type="Proteomes" id="UP000230069">
    <property type="component" value="Unassembled WGS sequence"/>
</dbReference>
<feature type="repeat" description="PPR" evidence="3">
    <location>
        <begin position="276"/>
        <end position="310"/>
    </location>
</feature>
<evidence type="ECO:0000313" key="4">
    <source>
        <dbReference type="EMBL" id="PIA39482.1"/>
    </source>
</evidence>
<dbReference type="PANTHER" id="PTHR47447">
    <property type="entry name" value="OS03G0856100 PROTEIN"/>
    <property type="match status" value="1"/>
</dbReference>